<evidence type="ECO:0000313" key="1">
    <source>
        <dbReference type="EMBL" id="EKC56983.1"/>
    </source>
</evidence>
<reference evidence="1" key="1">
    <citation type="journal article" date="2013" name="Environ. Microbiol.">
        <title>Microbiota from the distal guts of lean and obese adolescents exhibit partial functional redundancy besides clear differences in community structure.</title>
        <authorList>
            <person name="Ferrer M."/>
            <person name="Ruiz A."/>
            <person name="Lanza F."/>
            <person name="Haange S.B."/>
            <person name="Oberbach A."/>
            <person name="Till H."/>
            <person name="Bargiela R."/>
            <person name="Campoy C."/>
            <person name="Segura M.T."/>
            <person name="Richter M."/>
            <person name="von Bergen M."/>
            <person name="Seifert J."/>
            <person name="Suarez A."/>
        </authorList>
    </citation>
    <scope>NUCLEOTIDE SEQUENCE</scope>
</reference>
<protein>
    <submittedName>
        <fullName evidence="1">Uncharacterized protein</fullName>
    </submittedName>
</protein>
<proteinExistence type="predicted"/>
<accession>K1SHC8</accession>
<feature type="non-terminal residue" evidence="1">
    <location>
        <position position="98"/>
    </location>
</feature>
<name>K1SHC8_9ZZZZ</name>
<gene>
    <name evidence="1" type="ORF">LEA_14568</name>
</gene>
<sequence>MAKQKVLVGTVTAEELAADLWGNVYFTNLRWTNPAGETIIAAPKARLQVRPWDIVWGKATTDSIRELELEQADLHIGFDKNMRVDILRQQPPTEKPKE</sequence>
<organism evidence="1">
    <name type="scientific">human gut metagenome</name>
    <dbReference type="NCBI Taxonomy" id="408170"/>
    <lineage>
        <taxon>unclassified sequences</taxon>
        <taxon>metagenomes</taxon>
        <taxon>organismal metagenomes</taxon>
    </lineage>
</organism>
<dbReference type="AlphaFoldDB" id="K1SHC8"/>
<comment type="caution">
    <text evidence="1">The sequence shown here is derived from an EMBL/GenBank/DDBJ whole genome shotgun (WGS) entry which is preliminary data.</text>
</comment>
<dbReference type="EMBL" id="AJWY01009919">
    <property type="protein sequence ID" value="EKC56983.1"/>
    <property type="molecule type" value="Genomic_DNA"/>
</dbReference>